<organism evidence="2">
    <name type="scientific">marine metagenome</name>
    <dbReference type="NCBI Taxonomy" id="408172"/>
    <lineage>
        <taxon>unclassified sequences</taxon>
        <taxon>metagenomes</taxon>
        <taxon>ecological metagenomes</taxon>
    </lineage>
</organism>
<dbReference type="InterPro" id="IPR015943">
    <property type="entry name" value="WD40/YVTN_repeat-like_dom_sf"/>
</dbReference>
<dbReference type="InterPro" id="IPR002372">
    <property type="entry name" value="PQQ_rpt_dom"/>
</dbReference>
<reference evidence="2" key="1">
    <citation type="submission" date="2018-05" db="EMBL/GenBank/DDBJ databases">
        <authorList>
            <person name="Lanie J.A."/>
            <person name="Ng W.-L."/>
            <person name="Kazmierczak K.M."/>
            <person name="Andrzejewski T.M."/>
            <person name="Davidsen T.M."/>
            <person name="Wayne K.J."/>
            <person name="Tettelin H."/>
            <person name="Glass J.I."/>
            <person name="Rusch D."/>
            <person name="Podicherti R."/>
            <person name="Tsui H.-C.T."/>
            <person name="Winkler M.E."/>
        </authorList>
    </citation>
    <scope>NUCLEOTIDE SEQUENCE</scope>
</reference>
<accession>A0A381N6Q9</accession>
<protein>
    <recommendedName>
        <fullName evidence="1">Pyrrolo-quinoline quinone repeat domain-containing protein</fullName>
    </recommendedName>
</protein>
<dbReference type="InterPro" id="IPR011047">
    <property type="entry name" value="Quinoprotein_ADH-like_sf"/>
</dbReference>
<dbReference type="EMBL" id="UINC01000165">
    <property type="protein sequence ID" value="SUZ50320.1"/>
    <property type="molecule type" value="Genomic_DNA"/>
</dbReference>
<gene>
    <name evidence="2" type="ORF">METZ01_LOCUS3174</name>
</gene>
<sequence>VVDVACDWTGRWVAAVTVRAMLTFRERKLLSTITHEGNRMVRVSEDGSRVVVVAFDGLHCYDMWGNSKWTYATGQDIHDIALQPDGAGTLVAEGERLLRLDSQGEVRWSTSMDGFVGGVALADDRCLVGLERSVRCLDHNGKQLWELRTGQLVRGIVTDNHYVACSSGKRLYCLTTDGNLLWREEVGPLRHLRLVRDGGAVLVATDSGTWCFETNGQQLWQVAEEQFIEAAAAVPTGELTTIVTGGEVFGKWELKLLDREGLVLESYSSREEISCLALPEHGGEVVAGIGSRVCWFRNSEFLKRTLTDQLAQVRKLGQKVTAYGPAPPGVEDSLEQVEARVRGSFDAMQEAYGELKACRQALAAIQQQHVEYLDQLPRLMKSLGLPESQPQELAAQLYPLYALYRRLETVPRQQERRINEQLARLKKVAETFDGQGGSEALQRKLTYTSEALQLLPQERRKLRGLMKEQRAAQKQVEKRLRQAVMDWMTSGSVGVLEEFMAQVEQQQMQRVEGEADIRERVRNTMTFAEMSHRFDQLELSWCAFAADGDGVTLTLQLHNRSDIQLDRVTLQLKLEGSGLELEQRGSTPLSPGRLAPGDWVRLRLRFRPTSRDPTQVVLAARYSDQDGQACTADLGTVKVSLLGCYLVPLPLSEQEHADLRAEHREQSAHSELALDQTTPADVQAVLKAMPGLGLCHRRSENGGSISYLAGRSNLTDTVYLAMLVLKPRGDTGVEMELLCRASQSDAAQELLEELQATLRNKLLEAGGRLA</sequence>
<dbReference type="Gene3D" id="2.130.10.10">
    <property type="entry name" value="YVTN repeat-like/Quinoprotein amine dehydrogenase"/>
    <property type="match status" value="1"/>
</dbReference>
<evidence type="ECO:0000259" key="1">
    <source>
        <dbReference type="Pfam" id="PF13360"/>
    </source>
</evidence>
<feature type="non-terminal residue" evidence="2">
    <location>
        <position position="1"/>
    </location>
</feature>
<dbReference type="AlphaFoldDB" id="A0A381N6Q9"/>
<proteinExistence type="predicted"/>
<dbReference type="SUPFAM" id="SSF50998">
    <property type="entry name" value="Quinoprotein alcohol dehydrogenase-like"/>
    <property type="match status" value="1"/>
</dbReference>
<dbReference type="Pfam" id="PF13360">
    <property type="entry name" value="PQQ_2"/>
    <property type="match status" value="1"/>
</dbReference>
<name>A0A381N6Q9_9ZZZZ</name>
<evidence type="ECO:0000313" key="2">
    <source>
        <dbReference type="EMBL" id="SUZ50320.1"/>
    </source>
</evidence>
<feature type="domain" description="Pyrrolo-quinoline quinone repeat" evidence="1">
    <location>
        <begin position="132"/>
        <end position="236"/>
    </location>
</feature>